<dbReference type="EMBL" id="FNJD01000019">
    <property type="protein sequence ID" value="SDP53406.1"/>
    <property type="molecule type" value="Genomic_DNA"/>
</dbReference>
<evidence type="ECO:0000313" key="4">
    <source>
        <dbReference type="Proteomes" id="UP000198646"/>
    </source>
</evidence>
<organism evidence="3 4">
    <name type="scientific">Sulfitobacter litoralis</name>
    <dbReference type="NCBI Taxonomy" id="335975"/>
    <lineage>
        <taxon>Bacteria</taxon>
        <taxon>Pseudomonadati</taxon>
        <taxon>Pseudomonadota</taxon>
        <taxon>Alphaproteobacteria</taxon>
        <taxon>Rhodobacterales</taxon>
        <taxon>Roseobacteraceae</taxon>
        <taxon>Sulfitobacter</taxon>
    </lineage>
</organism>
<proteinExistence type="predicted"/>
<accession>A0ABY0SRB9</accession>
<protein>
    <submittedName>
        <fullName evidence="3">Integrase core domain-containing protein</fullName>
    </submittedName>
</protein>
<dbReference type="Pfam" id="PF13683">
    <property type="entry name" value="rve_3"/>
    <property type="match status" value="1"/>
</dbReference>
<dbReference type="InterPro" id="IPR001584">
    <property type="entry name" value="Integrase_cat-core"/>
</dbReference>
<keyword evidence="4" id="KW-1185">Reference proteome</keyword>
<dbReference type="PROSITE" id="PS50994">
    <property type="entry name" value="INTEGRASE"/>
    <property type="match status" value="1"/>
</dbReference>
<reference evidence="3 4" key="1">
    <citation type="submission" date="2016-10" db="EMBL/GenBank/DDBJ databases">
        <authorList>
            <person name="Varghese N."/>
            <person name="Submissions S."/>
        </authorList>
    </citation>
    <scope>NUCLEOTIDE SEQUENCE [LARGE SCALE GENOMIC DNA]</scope>
    <source>
        <strain evidence="3 4">DSM 17584</strain>
    </source>
</reference>
<dbReference type="InterPro" id="IPR012337">
    <property type="entry name" value="RNaseH-like_sf"/>
</dbReference>
<dbReference type="PANTHER" id="PTHR47515">
    <property type="entry name" value="LOW CALCIUM RESPONSE LOCUS PROTEIN T"/>
    <property type="match status" value="1"/>
</dbReference>
<gene>
    <name evidence="3" type="ORF">SAMN04488512_11962</name>
</gene>
<feature type="domain" description="Integrase catalytic" evidence="2">
    <location>
        <begin position="1"/>
        <end position="69"/>
    </location>
</feature>
<evidence type="ECO:0000313" key="3">
    <source>
        <dbReference type="EMBL" id="SDP53406.1"/>
    </source>
</evidence>
<dbReference type="Proteomes" id="UP000198646">
    <property type="component" value="Unassembled WGS sequence"/>
</dbReference>
<name>A0ABY0SRB9_9RHOB</name>
<comment type="caution">
    <text evidence="3">The sequence shown here is derived from an EMBL/GenBank/DDBJ whole genome shotgun (WGS) entry which is preliminary data.</text>
</comment>
<dbReference type="Gene3D" id="3.30.420.10">
    <property type="entry name" value="Ribonuclease H-like superfamily/Ribonuclease H"/>
    <property type="match status" value="1"/>
</dbReference>
<dbReference type="PANTHER" id="PTHR47515:SF1">
    <property type="entry name" value="BLR2054 PROTEIN"/>
    <property type="match status" value="1"/>
</dbReference>
<evidence type="ECO:0000259" key="2">
    <source>
        <dbReference type="PROSITE" id="PS50994"/>
    </source>
</evidence>
<dbReference type="SUPFAM" id="SSF53098">
    <property type="entry name" value="Ribonuclease H-like"/>
    <property type="match status" value="1"/>
</dbReference>
<feature type="region of interest" description="Disordered" evidence="1">
    <location>
        <begin position="58"/>
        <end position="78"/>
    </location>
</feature>
<dbReference type="InterPro" id="IPR036397">
    <property type="entry name" value="RNaseH_sf"/>
</dbReference>
<evidence type="ECO:0000256" key="1">
    <source>
        <dbReference type="SAM" id="MobiDB-lite"/>
    </source>
</evidence>
<feature type="compositionally biased region" description="Basic and acidic residues" evidence="1">
    <location>
        <begin position="66"/>
        <end position="78"/>
    </location>
</feature>
<sequence>MGRTRKPMQKGFVESFNGKMRDECLDEHLFDSRHHARRLIAAWRNDFNHHRQHTSLAGLTPAEYANRSKEDQYLNRAS</sequence>